<dbReference type="AlphaFoldDB" id="A0A7I8KJM2"/>
<keyword evidence="5" id="KW-1185">Reference proteome</keyword>
<feature type="region of interest" description="Disordered" evidence="2">
    <location>
        <begin position="121"/>
        <end position="151"/>
    </location>
</feature>
<keyword evidence="1" id="KW-0175">Coiled coil</keyword>
<feature type="compositionally biased region" description="Basic and acidic residues" evidence="2">
    <location>
        <begin position="135"/>
        <end position="151"/>
    </location>
</feature>
<evidence type="ECO:0000313" key="4">
    <source>
        <dbReference type="EMBL" id="CAA7397298.1"/>
    </source>
</evidence>
<proteinExistence type="predicted"/>
<evidence type="ECO:0000313" key="3">
    <source>
        <dbReference type="EMBL" id="CAA2621230.1"/>
    </source>
</evidence>
<accession>A0A7I8KJM2</accession>
<dbReference type="OrthoDB" id="1929657at2759"/>
<feature type="coiled-coil region" evidence="1">
    <location>
        <begin position="30"/>
        <end position="116"/>
    </location>
</feature>
<gene>
    <name evidence="3" type="ORF">SI7747_06007344</name>
    <name evidence="4" type="ORF">SI8410_06007963</name>
</gene>
<evidence type="ECO:0000256" key="1">
    <source>
        <dbReference type="SAM" id="Coils"/>
    </source>
</evidence>
<evidence type="ECO:0000256" key="2">
    <source>
        <dbReference type="SAM" id="MobiDB-lite"/>
    </source>
</evidence>
<dbReference type="EMBL" id="LR746269">
    <property type="protein sequence ID" value="CAA7397298.1"/>
    <property type="molecule type" value="Genomic_DNA"/>
</dbReference>
<sequence length="151" mass="18055">MNKLLEFGRKALFIARVITGQEERRIRAHRLMLQKQMEQAQVRKEALRRIPEQVILAEVRRMVQEMQTVLHKFEETEAAIEEYLKPFDKNAKIIMNMQMEKEEKSAKQMLKAMHEEAVLKKSEQERIVNLNDPTESQKESEFITTREERSR</sequence>
<evidence type="ECO:0000313" key="5">
    <source>
        <dbReference type="Proteomes" id="UP000663760"/>
    </source>
</evidence>
<protein>
    <submittedName>
        <fullName evidence="4">Uncharacterized protein</fullName>
    </submittedName>
</protein>
<reference evidence="4" key="1">
    <citation type="submission" date="2020-02" db="EMBL/GenBank/DDBJ databases">
        <authorList>
            <person name="Scholz U."/>
            <person name="Mascher M."/>
            <person name="Fiebig A."/>
        </authorList>
    </citation>
    <scope>NUCLEOTIDE SEQUENCE</scope>
</reference>
<dbReference type="PANTHER" id="PTHR35749">
    <property type="entry name" value="OSJNBA0084A10.10 PROTEIN"/>
    <property type="match status" value="1"/>
</dbReference>
<name>A0A7I8KJM2_SPIIN</name>
<organism evidence="4 5">
    <name type="scientific">Spirodela intermedia</name>
    <name type="common">Intermediate duckweed</name>
    <dbReference type="NCBI Taxonomy" id="51605"/>
    <lineage>
        <taxon>Eukaryota</taxon>
        <taxon>Viridiplantae</taxon>
        <taxon>Streptophyta</taxon>
        <taxon>Embryophyta</taxon>
        <taxon>Tracheophyta</taxon>
        <taxon>Spermatophyta</taxon>
        <taxon>Magnoliopsida</taxon>
        <taxon>Liliopsida</taxon>
        <taxon>Araceae</taxon>
        <taxon>Lemnoideae</taxon>
        <taxon>Spirodela</taxon>
    </lineage>
</organism>
<dbReference type="PANTHER" id="PTHR35749:SF1">
    <property type="entry name" value="OSJNBA0084A10.10 PROTEIN"/>
    <property type="match status" value="1"/>
</dbReference>
<dbReference type="Proteomes" id="UP000663760">
    <property type="component" value="Chromosome 6"/>
</dbReference>
<dbReference type="EMBL" id="LR743593">
    <property type="protein sequence ID" value="CAA2621230.1"/>
    <property type="molecule type" value="Genomic_DNA"/>
</dbReference>